<evidence type="ECO:0000313" key="2">
    <source>
        <dbReference type="Proteomes" id="UP001064048"/>
    </source>
</evidence>
<organism evidence="1 2">
    <name type="scientific">Choristoneura fumiferana</name>
    <name type="common">Spruce budworm moth</name>
    <name type="synonym">Archips fumiferana</name>
    <dbReference type="NCBI Taxonomy" id="7141"/>
    <lineage>
        <taxon>Eukaryota</taxon>
        <taxon>Metazoa</taxon>
        <taxon>Ecdysozoa</taxon>
        <taxon>Arthropoda</taxon>
        <taxon>Hexapoda</taxon>
        <taxon>Insecta</taxon>
        <taxon>Pterygota</taxon>
        <taxon>Neoptera</taxon>
        <taxon>Endopterygota</taxon>
        <taxon>Lepidoptera</taxon>
        <taxon>Glossata</taxon>
        <taxon>Ditrysia</taxon>
        <taxon>Tortricoidea</taxon>
        <taxon>Tortricidae</taxon>
        <taxon>Tortricinae</taxon>
        <taxon>Choristoneura</taxon>
    </lineage>
</organism>
<evidence type="ECO:0000313" key="1">
    <source>
        <dbReference type="EMBL" id="KAI8439861.1"/>
    </source>
</evidence>
<protein>
    <submittedName>
        <fullName evidence="1">Uncharacterized protein</fullName>
    </submittedName>
</protein>
<sequence>MFSHPKYVEHIISSTETITKGKSYYFLRPWLGDGLLTATGHRWKSHRKFLTPAFHYNILQSFLPVFLKNTKVLTNQLWHQADGTVFDLFPIMALAALDNVTESIMGVSFNALNDTESKYVKAIETLSEIVSLRQRNLFLGNDFLFSLSSYKGEQNRSLEILHGHTNKVIQTRRRELESADVRIQSDDNIGMKNKYAFLDLLLLAEVDGKPISDKAVREEVDTFMFEGHDTTASGMVYSLYCIANHPDVQRKVLEEQKEILGDDSEREPTYAELQQMKYLDCVIKESLRLYPSVPLIQRLMTKDIDVMGMNLTKNTSVILNIFHLQRHPDVYEDPLAFKPERFLKATKAGNAYSWIPFSAGPRNCIGQKFAMMELKVTVAAIVRRFQLASSGIEPELCGALILKAKDGGHDTTASGMVYSLYCIANHPDVQRKVLEEQKEILGDDSEREPTYAELQQMKYLDCVIKESLRLYPSVPLIQRLMTKDIDVMGMNLTKNTSVILNIFHLQRHPDVYEDPLTFKPERFLKTTKAGNAYNWIPFSAGPRNCIGQKFAMMELKVTVAAIVRRFQLASSGIEPELCGALILKAKDGVTIKMKPRI</sequence>
<accession>A0ACC0KUV8</accession>
<dbReference type="EMBL" id="CM046102">
    <property type="protein sequence ID" value="KAI8439861.1"/>
    <property type="molecule type" value="Genomic_DNA"/>
</dbReference>
<comment type="caution">
    <text evidence="1">The sequence shown here is derived from an EMBL/GenBank/DDBJ whole genome shotgun (WGS) entry which is preliminary data.</text>
</comment>
<dbReference type="Proteomes" id="UP001064048">
    <property type="component" value="Chromosome 2"/>
</dbReference>
<proteinExistence type="predicted"/>
<keyword evidence="2" id="KW-1185">Reference proteome</keyword>
<reference evidence="1 2" key="1">
    <citation type="journal article" date="2022" name="Genome Biol. Evol.">
        <title>The Spruce Budworm Genome: Reconstructing the Evolutionary History of Antifreeze Proteins.</title>
        <authorList>
            <person name="Beliveau C."/>
            <person name="Gagne P."/>
            <person name="Picq S."/>
            <person name="Vernygora O."/>
            <person name="Keeling C.I."/>
            <person name="Pinkney K."/>
            <person name="Doucet D."/>
            <person name="Wen F."/>
            <person name="Johnston J.S."/>
            <person name="Maaroufi H."/>
            <person name="Boyle B."/>
            <person name="Laroche J."/>
            <person name="Dewar K."/>
            <person name="Juretic N."/>
            <person name="Blackburn G."/>
            <person name="Nisole A."/>
            <person name="Brunet B."/>
            <person name="Brandao M."/>
            <person name="Lumley L."/>
            <person name="Duan J."/>
            <person name="Quan G."/>
            <person name="Lucarotti C.J."/>
            <person name="Roe A.D."/>
            <person name="Sperling F.A.H."/>
            <person name="Levesque R.C."/>
            <person name="Cusson M."/>
        </authorList>
    </citation>
    <scope>NUCLEOTIDE SEQUENCE [LARGE SCALE GENOMIC DNA]</scope>
    <source>
        <strain evidence="1">Glfc:IPQL:Cfum</strain>
    </source>
</reference>
<gene>
    <name evidence="1" type="ORF">MSG28_001330</name>
</gene>
<name>A0ACC0KUV8_CHOFU</name>